<dbReference type="InterPro" id="IPR001012">
    <property type="entry name" value="UBX_dom"/>
</dbReference>
<evidence type="ECO:0000313" key="10">
    <source>
        <dbReference type="Proteomes" id="UP000829720"/>
    </source>
</evidence>
<feature type="compositionally biased region" description="Polar residues" evidence="7">
    <location>
        <begin position="135"/>
        <end position="152"/>
    </location>
</feature>
<dbReference type="Pfam" id="PF00789">
    <property type="entry name" value="UBX"/>
    <property type="match status" value="1"/>
</dbReference>
<comment type="function">
    <text evidence="6">Involved in endoplasmic reticulum-associated protein degradation (ERAD). Acts as a platform to recruit both UBQLN1 and VCP to the ER during ERAD.</text>
</comment>
<evidence type="ECO:0000256" key="2">
    <source>
        <dbReference type="ARBA" id="ARBA00023230"/>
    </source>
</evidence>
<dbReference type="Gene3D" id="3.10.20.90">
    <property type="entry name" value="Phosphatidylinositol 3-kinase Catalytic Subunit, Chain A, domain 1"/>
    <property type="match status" value="1"/>
</dbReference>
<feature type="region of interest" description="Disordered" evidence="7">
    <location>
        <begin position="128"/>
        <end position="263"/>
    </location>
</feature>
<feature type="domain" description="UBX" evidence="8">
    <location>
        <begin position="335"/>
        <end position="413"/>
    </location>
</feature>
<dbReference type="GO" id="GO:0005789">
    <property type="term" value="C:endoplasmic reticulum membrane"/>
    <property type="evidence" value="ECO:0007669"/>
    <property type="project" value="UniProtKB-SubCell"/>
</dbReference>
<dbReference type="AlphaFoldDB" id="A0A8T3DPQ3"/>
<organism evidence="9 10">
    <name type="scientific">Albula goreensis</name>
    <dbReference type="NCBI Taxonomy" id="1534307"/>
    <lineage>
        <taxon>Eukaryota</taxon>
        <taxon>Metazoa</taxon>
        <taxon>Chordata</taxon>
        <taxon>Craniata</taxon>
        <taxon>Vertebrata</taxon>
        <taxon>Euteleostomi</taxon>
        <taxon>Actinopterygii</taxon>
        <taxon>Neopterygii</taxon>
        <taxon>Teleostei</taxon>
        <taxon>Albuliformes</taxon>
        <taxon>Albulidae</taxon>
        <taxon>Albula</taxon>
    </lineage>
</organism>
<protein>
    <recommendedName>
        <fullName evidence="4">UBX domain-containing protein 4</fullName>
    </recommendedName>
    <alternativeName>
        <fullName evidence="5">UBX domain-containing protein 2</fullName>
    </alternativeName>
</protein>
<dbReference type="CDD" id="cd16117">
    <property type="entry name" value="UBX_UBXN4"/>
    <property type="match status" value="1"/>
</dbReference>
<feature type="compositionally biased region" description="Low complexity" evidence="7">
    <location>
        <begin position="467"/>
        <end position="481"/>
    </location>
</feature>
<evidence type="ECO:0000256" key="5">
    <source>
        <dbReference type="ARBA" id="ARBA00041575"/>
    </source>
</evidence>
<dbReference type="InterPro" id="IPR036249">
    <property type="entry name" value="Thioredoxin-like_sf"/>
</dbReference>
<dbReference type="GO" id="GO:0006986">
    <property type="term" value="P:response to unfolded protein"/>
    <property type="evidence" value="ECO:0007669"/>
    <property type="project" value="UniProtKB-KW"/>
</dbReference>
<gene>
    <name evidence="9" type="ORF">AGOR_G00061590</name>
</gene>
<comment type="caution">
    <text evidence="9">The sequence shown here is derived from an EMBL/GenBank/DDBJ whole genome shotgun (WGS) entry which is preliminary data.</text>
</comment>
<evidence type="ECO:0000256" key="1">
    <source>
        <dbReference type="ARBA" id="ARBA00004406"/>
    </source>
</evidence>
<dbReference type="SUPFAM" id="SSF54236">
    <property type="entry name" value="Ubiquitin-like"/>
    <property type="match status" value="1"/>
</dbReference>
<keyword evidence="10" id="KW-1185">Reference proteome</keyword>
<dbReference type="SMART" id="SM00166">
    <property type="entry name" value="UBX"/>
    <property type="match status" value="1"/>
</dbReference>
<accession>A0A8T3DPQ3</accession>
<dbReference type="GO" id="GO:0036503">
    <property type="term" value="P:ERAD pathway"/>
    <property type="evidence" value="ECO:0007669"/>
    <property type="project" value="TreeGrafter"/>
</dbReference>
<dbReference type="Gene3D" id="3.40.30.10">
    <property type="entry name" value="Glutaredoxin"/>
    <property type="match status" value="1"/>
</dbReference>
<proteinExistence type="predicted"/>
<dbReference type="Pfam" id="PF23187">
    <property type="entry name" value="UBX7_N"/>
    <property type="match status" value="1"/>
</dbReference>
<evidence type="ECO:0000259" key="8">
    <source>
        <dbReference type="PROSITE" id="PS50033"/>
    </source>
</evidence>
<dbReference type="EMBL" id="JAERUA010000005">
    <property type="protein sequence ID" value="KAI1899419.1"/>
    <property type="molecule type" value="Genomic_DNA"/>
</dbReference>
<evidence type="ECO:0000256" key="4">
    <source>
        <dbReference type="ARBA" id="ARBA00040925"/>
    </source>
</evidence>
<feature type="compositionally biased region" description="Basic and acidic residues" evidence="7">
    <location>
        <begin position="482"/>
        <end position="512"/>
    </location>
</feature>
<comment type="subunit">
    <text evidence="3">Directly interacts with VCP. Interacts with UBQLN1. Forms a complex with VCP and UBQLN1.</text>
</comment>
<dbReference type="SUPFAM" id="SSF52833">
    <property type="entry name" value="Thioredoxin-like"/>
    <property type="match status" value="1"/>
</dbReference>
<evidence type="ECO:0000256" key="3">
    <source>
        <dbReference type="ARBA" id="ARBA00038812"/>
    </source>
</evidence>
<keyword evidence="2" id="KW-0834">Unfolded protein response</keyword>
<dbReference type="InterPro" id="IPR029071">
    <property type="entry name" value="Ubiquitin-like_domsf"/>
</dbReference>
<feature type="compositionally biased region" description="Polar residues" evidence="7">
    <location>
        <begin position="160"/>
        <end position="177"/>
    </location>
</feature>
<dbReference type="PANTHER" id="PTHR46424:SF1">
    <property type="entry name" value="UBX DOMAIN-CONTAINING PROTEIN 4"/>
    <property type="match status" value="1"/>
</dbReference>
<evidence type="ECO:0000313" key="9">
    <source>
        <dbReference type="EMBL" id="KAI1899419.1"/>
    </source>
</evidence>
<name>A0A8T3DPQ3_9TELE</name>
<feature type="compositionally biased region" description="Polar residues" evidence="7">
    <location>
        <begin position="519"/>
        <end position="529"/>
    </location>
</feature>
<reference evidence="9" key="1">
    <citation type="submission" date="2021-01" db="EMBL/GenBank/DDBJ databases">
        <authorList>
            <person name="Zahm M."/>
            <person name="Roques C."/>
            <person name="Cabau C."/>
            <person name="Klopp C."/>
            <person name="Donnadieu C."/>
            <person name="Jouanno E."/>
            <person name="Lampietro C."/>
            <person name="Louis A."/>
            <person name="Herpin A."/>
            <person name="Echchiki A."/>
            <person name="Berthelot C."/>
            <person name="Parey E."/>
            <person name="Roest-Crollius H."/>
            <person name="Braasch I."/>
            <person name="Postlethwait J."/>
            <person name="Bobe J."/>
            <person name="Montfort J."/>
            <person name="Bouchez O."/>
            <person name="Begum T."/>
            <person name="Mejri S."/>
            <person name="Adams A."/>
            <person name="Chen W.-J."/>
            <person name="Guiguen Y."/>
        </authorList>
    </citation>
    <scope>NUCLEOTIDE SEQUENCE</scope>
    <source>
        <tissue evidence="9">Blood</tissue>
    </source>
</reference>
<dbReference type="Proteomes" id="UP000829720">
    <property type="component" value="Unassembled WGS sequence"/>
</dbReference>
<evidence type="ECO:0000256" key="7">
    <source>
        <dbReference type="SAM" id="MobiDB-lite"/>
    </source>
</evidence>
<comment type="subcellular location">
    <subcellularLocation>
        <location evidence="1">Endoplasmic reticulum membrane</location>
        <topology evidence="1">Peripheral membrane protein</topology>
    </subcellularLocation>
</comment>
<dbReference type="OrthoDB" id="2445133at2759"/>
<feature type="region of interest" description="Disordered" evidence="7">
    <location>
        <begin position="462"/>
        <end position="529"/>
    </location>
</feature>
<dbReference type="PANTHER" id="PTHR46424">
    <property type="entry name" value="UBX DOMAIN-CONTAINING PROTEIN 4"/>
    <property type="match status" value="1"/>
</dbReference>
<feature type="compositionally biased region" description="Basic and acidic residues" evidence="7">
    <location>
        <begin position="215"/>
        <end position="263"/>
    </location>
</feature>
<evidence type="ECO:0000256" key="6">
    <source>
        <dbReference type="ARBA" id="ARBA00046062"/>
    </source>
</evidence>
<dbReference type="PROSITE" id="PS50033">
    <property type="entry name" value="UBX"/>
    <property type="match status" value="1"/>
</dbReference>
<sequence>MLWFEGSIPAAIVSAKQKNSVFVVVITGDDEQSTQMMSSWDDDRVAEATEHCFVAIKIDAKSETCVQFSQIYPVVCIPSSFFIGENGIPLEVIAGSVPAEELIKRIEKVKQMHSQEMGVSNQVHNEAGEHMDASPSPSITPEAVTQQSTPSANGDAGHTLPSTIADENTATPTTSKESLSRPAEESVASGYATPAEDRSLSSDDVSLSSQPDEGLDAKVERLTRKLEERRERRKKGEEENEIKKEIDRRKHGKEMLDYKRKQEGERTKRMLEERNREKAEERAARERVRQQIALDRADRAARYAKNKEEVDAAKAAALQAQQAEMEARKEAVQRERSAIARIQFRLPDGSSFTNQFPSEARLQEARQFAAQEVGTRYGNFSLATMFPRREFTGEDLNMTLLELELAPSASIVLLPQTGRPANTVVQSSGGGIWAILGTIFYPLLAVWRFLSSFLFCSPPPPAPAPRGPAQRPGPSSASSSEPNRESIRKRVLEKRPEDFKKDGKIYRLRTQEDSEDDNNTWNGNSTQQM</sequence>